<evidence type="ECO:0000313" key="6">
    <source>
        <dbReference type="Proteomes" id="UP001583177"/>
    </source>
</evidence>
<accession>A0ABR3WIK7</accession>
<dbReference type="EMBL" id="JAWRVE010000077">
    <property type="protein sequence ID" value="KAL1862826.1"/>
    <property type="molecule type" value="Genomic_DNA"/>
</dbReference>
<comment type="caution">
    <text evidence="5">The sequence shown here is derived from an EMBL/GenBank/DDBJ whole genome shotgun (WGS) entry which is preliminary data.</text>
</comment>
<feature type="compositionally biased region" description="Polar residues" evidence="2">
    <location>
        <begin position="591"/>
        <end position="609"/>
    </location>
</feature>
<dbReference type="Pfam" id="PF10291">
    <property type="entry name" value="muHD"/>
    <property type="match status" value="1"/>
</dbReference>
<feature type="compositionally biased region" description="Low complexity" evidence="2">
    <location>
        <begin position="396"/>
        <end position="409"/>
    </location>
</feature>
<dbReference type="Gene3D" id="1.20.1270.60">
    <property type="entry name" value="Arfaptin homology (AH) domain/BAR domain"/>
    <property type="match status" value="1"/>
</dbReference>
<feature type="compositionally biased region" description="Basic and acidic residues" evidence="2">
    <location>
        <begin position="447"/>
        <end position="458"/>
    </location>
</feature>
<feature type="region of interest" description="Disordered" evidence="2">
    <location>
        <begin position="849"/>
        <end position="907"/>
    </location>
</feature>
<evidence type="ECO:0000256" key="2">
    <source>
        <dbReference type="SAM" id="MobiDB-lite"/>
    </source>
</evidence>
<evidence type="ECO:0000313" key="5">
    <source>
        <dbReference type="EMBL" id="KAL1862826.1"/>
    </source>
</evidence>
<feature type="compositionally biased region" description="Pro residues" evidence="2">
    <location>
        <begin position="436"/>
        <end position="445"/>
    </location>
</feature>
<feature type="compositionally biased region" description="Polar residues" evidence="2">
    <location>
        <begin position="274"/>
        <end position="301"/>
    </location>
</feature>
<feature type="compositionally biased region" description="Polar residues" evidence="2">
    <location>
        <begin position="356"/>
        <end position="368"/>
    </location>
</feature>
<feature type="compositionally biased region" description="Basic and acidic residues" evidence="2">
    <location>
        <begin position="864"/>
        <end position="878"/>
    </location>
</feature>
<dbReference type="CDD" id="cd07650">
    <property type="entry name" value="F-BAR_Syp1p_like"/>
    <property type="match status" value="1"/>
</dbReference>
<dbReference type="InterPro" id="IPR049609">
    <property type="entry name" value="Syp1-like_MHD"/>
</dbReference>
<feature type="region of interest" description="Disordered" evidence="2">
    <location>
        <begin position="541"/>
        <end position="616"/>
    </location>
</feature>
<evidence type="ECO:0000259" key="4">
    <source>
        <dbReference type="Pfam" id="PF10291"/>
    </source>
</evidence>
<reference evidence="5 6" key="1">
    <citation type="journal article" date="2024" name="IMA Fungus">
        <title>IMA Genome - F19 : A genome assembly and annotation guide to empower mycologists, including annotated draft genome sequences of Ceratocystis pirilliformis, Diaporthe australafricana, Fusarium ophioides, Paecilomyces lecythidis, and Sporothrix stenoceras.</title>
        <authorList>
            <person name="Aylward J."/>
            <person name="Wilson A.M."/>
            <person name="Visagie C.M."/>
            <person name="Spraker J."/>
            <person name="Barnes I."/>
            <person name="Buitendag C."/>
            <person name="Ceriani C."/>
            <person name="Del Mar Angel L."/>
            <person name="du Plessis D."/>
            <person name="Fuchs T."/>
            <person name="Gasser K."/>
            <person name="Kramer D."/>
            <person name="Li W."/>
            <person name="Munsamy K."/>
            <person name="Piso A."/>
            <person name="Price J.L."/>
            <person name="Sonnekus B."/>
            <person name="Thomas C."/>
            <person name="van der Nest A."/>
            <person name="van Dijk A."/>
            <person name="van Heerden A."/>
            <person name="van Vuuren N."/>
            <person name="Yilmaz N."/>
            <person name="Duong T.A."/>
            <person name="van der Merwe N.A."/>
            <person name="Wingfield M.J."/>
            <person name="Wingfield B.D."/>
        </authorList>
    </citation>
    <scope>NUCLEOTIDE SEQUENCE [LARGE SCALE GENOMIC DNA]</scope>
    <source>
        <strain evidence="5 6">CMW 18300</strain>
    </source>
</reference>
<dbReference type="Proteomes" id="UP001583177">
    <property type="component" value="Unassembled WGS sequence"/>
</dbReference>
<dbReference type="Pfam" id="PF00611">
    <property type="entry name" value="FCH"/>
    <property type="match status" value="1"/>
</dbReference>
<organism evidence="5 6">
    <name type="scientific">Diaporthe australafricana</name>
    <dbReference type="NCBI Taxonomy" id="127596"/>
    <lineage>
        <taxon>Eukaryota</taxon>
        <taxon>Fungi</taxon>
        <taxon>Dikarya</taxon>
        <taxon>Ascomycota</taxon>
        <taxon>Pezizomycotina</taxon>
        <taxon>Sordariomycetes</taxon>
        <taxon>Sordariomycetidae</taxon>
        <taxon>Diaporthales</taxon>
        <taxon>Diaporthaceae</taxon>
        <taxon>Diaporthe</taxon>
    </lineage>
</organism>
<name>A0ABR3WIK7_9PEZI</name>
<feature type="region of interest" description="Disordered" evidence="2">
    <location>
        <begin position="384"/>
        <end position="486"/>
    </location>
</feature>
<evidence type="ECO:0000259" key="3">
    <source>
        <dbReference type="Pfam" id="PF00611"/>
    </source>
</evidence>
<feature type="compositionally biased region" description="Acidic residues" evidence="2">
    <location>
        <begin position="879"/>
        <end position="889"/>
    </location>
</feature>
<feature type="region of interest" description="Disordered" evidence="2">
    <location>
        <begin position="232"/>
        <end position="368"/>
    </location>
</feature>
<sequence>MDEVQRSEYPAMLANLQPNQAVQVVNERLKRIGKINTEIAEWLQERRRLEDQYVAGLKKLLLFKVPNASSDLGIFQPSWDKILHSTDAIAASHHLFAQRVEKDVEQDLRQFQNRKEFQNMTTMSANLSAIAKEFEDAREKADKLTRKGGKASALKVDQATARLESATGQWESQAPFILETLQALDEQRCNHLRDVLTQLQTHEVDQADRLRATANDALTTILEADTSKEVDSFATRATAGRPKIERRTGTGSMERTPTTTRQSSSTNVQPPPTRQSSNTNVQPPTTADSSLAPPSTAASFNNDDDRSDHSTPGAEKTGTENKLRSRIGTMLGRRRQSVHGGFGQLSPGKNAGPFNRASSSHGRLSPHASASNLAISTGRLDALTEAPDTPRLPKPEATGEAAATNGTHAEASDDNAPPRTISTGLNGMTAEEIFDAPPPPGPPPSHLNKEGEPAKDEDGFTIPAPANDPISQAQRDAADEAGEEHEQMFRLNIQNSPIAEEDPDETKAAQLSVANTLSTMQMPARRSGTVRGRRDVRNTMYMPAPPTLPGTDAASSLTPGEPTQNLPPSPALQGAGSSMSSRPSAIHTLASEASVTGTSDTQSVRSATSLGGLGHGKHSDLTAPGLNTSIVETVSASFEGGVLKSVRIIGEIAFAYNGDGTVSDARESIRINDFPRLESIGPNRIFVSSTPSPDEFTLDLSHIPSKTATPGFTYRVHAEEPTSSHLSSHCPLIINPAWKPTGDKLGLLLQYKLNPDFIHNVDKPVVLKGFTIIATYTNARASGVQTKPAGTHLKDKHLVYWRLGDVTLQPGTDWQKIVCRIIGAEHGEPKPGNIEARWEYLSSGAAWEEEEDAGTHSGGISISRKTESKGKGKATAEDEKSDSEDDPFADESAALSPKLKDQSVSWQQVPTVRKIVSGKYEAK</sequence>
<feature type="domain" description="FCH" evidence="3">
    <location>
        <begin position="22"/>
        <end position="94"/>
    </location>
</feature>
<keyword evidence="1" id="KW-0254">Endocytosis</keyword>
<dbReference type="CDD" id="cd09264">
    <property type="entry name" value="AP_Syp1_MHD"/>
    <property type="match status" value="1"/>
</dbReference>
<dbReference type="SUPFAM" id="SSF103657">
    <property type="entry name" value="BAR/IMD domain-like"/>
    <property type="match status" value="1"/>
</dbReference>
<feature type="compositionally biased region" description="Polar residues" evidence="2">
    <location>
        <begin position="553"/>
        <end position="564"/>
    </location>
</feature>
<dbReference type="InterPro" id="IPR001060">
    <property type="entry name" value="FCH_dom"/>
</dbReference>
<keyword evidence="6" id="KW-1185">Reference proteome</keyword>
<evidence type="ECO:0000256" key="1">
    <source>
        <dbReference type="ARBA" id="ARBA00022583"/>
    </source>
</evidence>
<protein>
    <submittedName>
        <fullName evidence="5">Suppressor of Profilin deletion</fullName>
    </submittedName>
</protein>
<dbReference type="InterPro" id="IPR018808">
    <property type="entry name" value="Muniscin_C"/>
</dbReference>
<dbReference type="PANTHER" id="PTHR23065:SF54">
    <property type="entry name" value="SUPPRESSOR OF YEAST PROFILIN DELETION"/>
    <property type="match status" value="1"/>
</dbReference>
<dbReference type="PANTHER" id="PTHR23065">
    <property type="entry name" value="PROLINE-SERINE-THREONINE PHOSPHATASE INTERACTING PROTEIN 1"/>
    <property type="match status" value="1"/>
</dbReference>
<feature type="compositionally biased region" description="Low complexity" evidence="2">
    <location>
        <begin position="255"/>
        <end position="266"/>
    </location>
</feature>
<dbReference type="InterPro" id="IPR027267">
    <property type="entry name" value="AH/BAR_dom_sf"/>
</dbReference>
<feature type="domain" description="Muniscin C-terminal" evidence="4">
    <location>
        <begin position="624"/>
        <end position="922"/>
    </location>
</feature>
<proteinExistence type="predicted"/>
<gene>
    <name evidence="5" type="primary">SYP1</name>
    <name evidence="5" type="ORF">Daus18300_008322</name>
</gene>